<dbReference type="OrthoDB" id="5150140at2759"/>
<keyword evidence="2" id="KW-1185">Reference proteome</keyword>
<dbReference type="EMBL" id="MU001681">
    <property type="protein sequence ID" value="KAF2457061.1"/>
    <property type="molecule type" value="Genomic_DNA"/>
</dbReference>
<evidence type="ECO:0000313" key="1">
    <source>
        <dbReference type="EMBL" id="KAF2457061.1"/>
    </source>
</evidence>
<dbReference type="Proteomes" id="UP000799766">
    <property type="component" value="Unassembled WGS sequence"/>
</dbReference>
<organism evidence="1 2">
    <name type="scientific">Lineolata rhizophorae</name>
    <dbReference type="NCBI Taxonomy" id="578093"/>
    <lineage>
        <taxon>Eukaryota</taxon>
        <taxon>Fungi</taxon>
        <taxon>Dikarya</taxon>
        <taxon>Ascomycota</taxon>
        <taxon>Pezizomycotina</taxon>
        <taxon>Dothideomycetes</taxon>
        <taxon>Dothideomycetes incertae sedis</taxon>
        <taxon>Lineolatales</taxon>
        <taxon>Lineolataceae</taxon>
        <taxon>Lineolata</taxon>
    </lineage>
</organism>
<proteinExistence type="predicted"/>
<name>A0A6A6NZ90_9PEZI</name>
<sequence>MALELYIPPCVDEPPHPNHPPSPERPLRIHIQGPLVSIQKLLPGVQFCYDDWEKPFPQAAGLQLAELAFRTIYGRPADAEMGENLTVCDEDSAWIREPELRMEIDYYGVTFDHRVPENEADPEVLAVNIIEMEEDGGKYARQHFRVEVDPKEYLGNKVLAVPRCCQKKRGTTDRARINSDVEWRVRRTTKQALLGG</sequence>
<gene>
    <name evidence="1" type="ORF">BDY21DRAFT_33193</name>
</gene>
<reference evidence="1" key="1">
    <citation type="journal article" date="2020" name="Stud. Mycol.">
        <title>101 Dothideomycetes genomes: a test case for predicting lifestyles and emergence of pathogens.</title>
        <authorList>
            <person name="Haridas S."/>
            <person name="Albert R."/>
            <person name="Binder M."/>
            <person name="Bloem J."/>
            <person name="Labutti K."/>
            <person name="Salamov A."/>
            <person name="Andreopoulos B."/>
            <person name="Baker S."/>
            <person name="Barry K."/>
            <person name="Bills G."/>
            <person name="Bluhm B."/>
            <person name="Cannon C."/>
            <person name="Castanera R."/>
            <person name="Culley D."/>
            <person name="Daum C."/>
            <person name="Ezra D."/>
            <person name="Gonzalez J."/>
            <person name="Henrissat B."/>
            <person name="Kuo A."/>
            <person name="Liang C."/>
            <person name="Lipzen A."/>
            <person name="Lutzoni F."/>
            <person name="Magnuson J."/>
            <person name="Mondo S."/>
            <person name="Nolan M."/>
            <person name="Ohm R."/>
            <person name="Pangilinan J."/>
            <person name="Park H.-J."/>
            <person name="Ramirez L."/>
            <person name="Alfaro M."/>
            <person name="Sun H."/>
            <person name="Tritt A."/>
            <person name="Yoshinaga Y."/>
            <person name="Zwiers L.-H."/>
            <person name="Turgeon B."/>
            <person name="Goodwin S."/>
            <person name="Spatafora J."/>
            <person name="Crous P."/>
            <person name="Grigoriev I."/>
        </authorList>
    </citation>
    <scope>NUCLEOTIDE SEQUENCE</scope>
    <source>
        <strain evidence="1">ATCC 16933</strain>
    </source>
</reference>
<dbReference type="AlphaFoldDB" id="A0A6A6NZ90"/>
<accession>A0A6A6NZ90</accession>
<evidence type="ECO:0000313" key="2">
    <source>
        <dbReference type="Proteomes" id="UP000799766"/>
    </source>
</evidence>
<protein>
    <submittedName>
        <fullName evidence="1">Uncharacterized protein</fullName>
    </submittedName>
</protein>